<keyword evidence="2" id="KW-0540">Nuclease</keyword>
<evidence type="ECO:0000313" key="3">
    <source>
        <dbReference type="Proteomes" id="UP000637906"/>
    </source>
</evidence>
<dbReference type="SUPFAM" id="SSF53098">
    <property type="entry name" value="Ribonuclease H-like"/>
    <property type="match status" value="1"/>
</dbReference>
<keyword evidence="3" id="KW-1185">Reference proteome</keyword>
<dbReference type="EMBL" id="BNGU01000001">
    <property type="protein sequence ID" value="GHM59032.1"/>
    <property type="molecule type" value="Genomic_DNA"/>
</dbReference>
<keyword evidence="2" id="KW-0269">Exonuclease</keyword>
<dbReference type="SMART" id="SM00474">
    <property type="entry name" value="35EXOc"/>
    <property type="match status" value="1"/>
</dbReference>
<dbReference type="Pfam" id="PF01612">
    <property type="entry name" value="DNA_pol_A_exo1"/>
    <property type="match status" value="1"/>
</dbReference>
<comment type="caution">
    <text evidence="2">The sequence shown here is derived from an EMBL/GenBank/DDBJ whole genome shotgun (WGS) entry which is preliminary data.</text>
</comment>
<gene>
    <name evidence="2" type="ORF">sL5_00250</name>
</gene>
<keyword evidence="2" id="KW-0378">Hydrolase</keyword>
<evidence type="ECO:0000313" key="2">
    <source>
        <dbReference type="EMBL" id="GHM59032.1"/>
    </source>
</evidence>
<dbReference type="GO" id="GO:0008408">
    <property type="term" value="F:3'-5' exonuclease activity"/>
    <property type="evidence" value="ECO:0007669"/>
    <property type="project" value="InterPro"/>
</dbReference>
<accession>A0A8J3HTP1</accession>
<dbReference type="PANTHER" id="PTHR47649">
    <property type="entry name" value="RIBONUCLEASE D"/>
    <property type="match status" value="1"/>
</dbReference>
<dbReference type="AlphaFoldDB" id="A0A8J3HTP1"/>
<dbReference type="InterPro" id="IPR051086">
    <property type="entry name" value="RNase_D-like"/>
</dbReference>
<dbReference type="InterPro" id="IPR036397">
    <property type="entry name" value="RNaseH_sf"/>
</dbReference>
<feature type="domain" description="3'-5' exonuclease" evidence="1">
    <location>
        <begin position="2"/>
        <end position="169"/>
    </location>
</feature>
<evidence type="ECO:0000259" key="1">
    <source>
        <dbReference type="SMART" id="SM00474"/>
    </source>
</evidence>
<dbReference type="InterPro" id="IPR002562">
    <property type="entry name" value="3'-5'_exonuclease_dom"/>
</dbReference>
<dbReference type="Gene3D" id="3.30.420.10">
    <property type="entry name" value="Ribonuclease H-like superfamily/Ribonuclease H"/>
    <property type="match status" value="1"/>
</dbReference>
<dbReference type="GO" id="GO:0006139">
    <property type="term" value="P:nucleobase-containing compound metabolic process"/>
    <property type="evidence" value="ECO:0007669"/>
    <property type="project" value="InterPro"/>
</dbReference>
<reference evidence="2 3" key="1">
    <citation type="journal article" date="2021" name="Microb. Ecol.">
        <title>Candidatus Mesenet longicola: Novel Endosymbionts of Brontispa longissima that Induce Cytoplasmic Incompatibility.</title>
        <authorList>
            <person name="Takano S."/>
            <person name="Gotoh Y."/>
            <person name="Hayashi T."/>
        </authorList>
    </citation>
    <scope>NUCLEOTIDE SEQUENCE [LARGE SCALE GENOMIC DNA]</scope>
    <source>
        <strain evidence="2">L5</strain>
    </source>
</reference>
<organism evidence="2 3">
    <name type="scientific">Candidatus Mesenet longicola</name>
    <dbReference type="NCBI Taxonomy" id="1892558"/>
    <lineage>
        <taxon>Bacteria</taxon>
        <taxon>Pseudomonadati</taxon>
        <taxon>Pseudomonadota</taxon>
        <taxon>Alphaproteobacteria</taxon>
        <taxon>Rickettsiales</taxon>
        <taxon>Anaplasmataceae</taxon>
        <taxon>Candidatus Mesenet</taxon>
    </lineage>
</organism>
<dbReference type="CDD" id="cd06142">
    <property type="entry name" value="RNaseD_exo"/>
    <property type="match status" value="1"/>
</dbReference>
<protein>
    <submittedName>
        <fullName evidence="2">3'-5' exonuclease</fullName>
    </submittedName>
</protein>
<sequence>MTRISVYNDDLPGDVLFKESVAIDTEAMGLINHRDRLCVVQLCDKKGNVHLVKFKDDYSSPNLKRLLEDQNIVKIFHFARFDIAILRYYLKVWAFPCYCTKIASRLVRTYTDNHGLKELCNELLGVRLNKQQQSSDWGKDELTEDQLNYAANDVLYLHKIKDRLDSMLERENRKKLALDCFEFLKTRIELDLLGWENVDIFSHQTKTI</sequence>
<dbReference type="GO" id="GO:0003676">
    <property type="term" value="F:nucleic acid binding"/>
    <property type="evidence" value="ECO:0007669"/>
    <property type="project" value="InterPro"/>
</dbReference>
<dbReference type="InterPro" id="IPR012337">
    <property type="entry name" value="RNaseH-like_sf"/>
</dbReference>
<proteinExistence type="predicted"/>
<name>A0A8J3HTP1_9RICK</name>
<dbReference type="Proteomes" id="UP000637906">
    <property type="component" value="Unassembled WGS sequence"/>
</dbReference>
<dbReference type="PANTHER" id="PTHR47649:SF1">
    <property type="entry name" value="RIBONUCLEASE D"/>
    <property type="match status" value="1"/>
</dbReference>